<accession>A0A402C5S3</accession>
<sequence>MWGNRTDAHDPGEWFESRRFQTAFTRCDLHRPKPVAERDLRNERGHFYTRVRISGQDLR</sequence>
<gene>
    <name evidence="1" type="ORF">Rhow_002504</name>
</gene>
<evidence type="ECO:0000313" key="1">
    <source>
        <dbReference type="EMBL" id="GCE38980.1"/>
    </source>
</evidence>
<reference evidence="1 2" key="1">
    <citation type="submission" date="2018-11" db="EMBL/GenBank/DDBJ databases">
        <title>Microbial catabolism of amino acid.</title>
        <authorList>
            <person name="Hibi M."/>
            <person name="Ogawa J."/>
        </authorList>
    </citation>
    <scope>NUCLEOTIDE SEQUENCE [LARGE SCALE GENOMIC DNA]</scope>
    <source>
        <strain evidence="1 2">C31-06</strain>
    </source>
</reference>
<dbReference type="EMBL" id="BHYM01000023">
    <property type="protein sequence ID" value="GCE38980.1"/>
    <property type="molecule type" value="Genomic_DNA"/>
</dbReference>
<keyword evidence="2" id="KW-1185">Reference proteome</keyword>
<proteinExistence type="predicted"/>
<organism evidence="1 2">
    <name type="scientific">Rhodococcus wratislaviensis</name>
    <name type="common">Tsukamurella wratislaviensis</name>
    <dbReference type="NCBI Taxonomy" id="44752"/>
    <lineage>
        <taxon>Bacteria</taxon>
        <taxon>Bacillati</taxon>
        <taxon>Actinomycetota</taxon>
        <taxon>Actinomycetes</taxon>
        <taxon>Mycobacteriales</taxon>
        <taxon>Nocardiaceae</taxon>
        <taxon>Rhodococcus</taxon>
    </lineage>
</organism>
<evidence type="ECO:0000313" key="2">
    <source>
        <dbReference type="Proteomes" id="UP000287519"/>
    </source>
</evidence>
<dbReference type="Proteomes" id="UP000287519">
    <property type="component" value="Unassembled WGS sequence"/>
</dbReference>
<name>A0A402C5S3_RHOWR</name>
<dbReference type="AlphaFoldDB" id="A0A402C5S3"/>
<comment type="caution">
    <text evidence="1">The sequence shown here is derived from an EMBL/GenBank/DDBJ whole genome shotgun (WGS) entry which is preliminary data.</text>
</comment>
<protein>
    <submittedName>
        <fullName evidence="1">Uncharacterized protein</fullName>
    </submittedName>
</protein>